<dbReference type="AlphaFoldDB" id="A0A2K9Z0X7"/>
<reference evidence="1 2" key="1">
    <citation type="submission" date="2017-11" db="EMBL/GenBank/DDBJ databases">
        <title>Complete genome of Rhizobium leguminosarum Norway, an ineffective micro-symbiont.</title>
        <authorList>
            <person name="Hoffrichter A."/>
            <person name="Liang J."/>
            <person name="Brachmann A."/>
            <person name="Marin M."/>
        </authorList>
    </citation>
    <scope>NUCLEOTIDE SEQUENCE [LARGE SCALE GENOMIC DNA]</scope>
    <source>
        <strain evidence="1 2">Norway</strain>
    </source>
</reference>
<protein>
    <submittedName>
        <fullName evidence="1">Uncharacterized protein</fullName>
    </submittedName>
</protein>
<gene>
    <name evidence="1" type="ORF">CUJ84_Chr001513</name>
</gene>
<accession>A0A2K9Z0X7</accession>
<name>A0A2K9Z0X7_RHILE</name>
<proteinExistence type="predicted"/>
<dbReference type="Proteomes" id="UP000238523">
    <property type="component" value="Chromosome"/>
</dbReference>
<evidence type="ECO:0000313" key="1">
    <source>
        <dbReference type="EMBL" id="AUW41902.1"/>
    </source>
</evidence>
<organism evidence="1 2">
    <name type="scientific">Rhizobium leguminosarum</name>
    <dbReference type="NCBI Taxonomy" id="384"/>
    <lineage>
        <taxon>Bacteria</taxon>
        <taxon>Pseudomonadati</taxon>
        <taxon>Pseudomonadota</taxon>
        <taxon>Alphaproteobacteria</taxon>
        <taxon>Hyphomicrobiales</taxon>
        <taxon>Rhizobiaceae</taxon>
        <taxon>Rhizobium/Agrobacterium group</taxon>
        <taxon>Rhizobium</taxon>
    </lineage>
</organism>
<evidence type="ECO:0000313" key="2">
    <source>
        <dbReference type="Proteomes" id="UP000238523"/>
    </source>
</evidence>
<sequence>MMAGEVIATATTVAGEVIAAVTTVAGAMSATGAGPTGAIIAVTGGGGVQSVGRSAASGAIAIAVCRSGSTAADNNGPDHPGRYFNE</sequence>
<dbReference type="EMBL" id="CP025012">
    <property type="protein sequence ID" value="AUW41902.1"/>
    <property type="molecule type" value="Genomic_DNA"/>
</dbReference>